<dbReference type="HOGENOM" id="CLU_2694758_0_0_1"/>
<evidence type="ECO:0000313" key="3">
    <source>
        <dbReference type="Proteomes" id="UP000024533"/>
    </source>
</evidence>
<feature type="region of interest" description="Disordered" evidence="1">
    <location>
        <begin position="52"/>
        <end position="74"/>
    </location>
</feature>
<name>A0A059JDI1_TRIIM</name>
<sequence>SMYRPVIRVERDAGLLYGMRYWLDLSPAMQSIHGLWNMPCVVYLDFLDSRQRPTPSTSTKEKPPYPRHIQTPLG</sequence>
<reference evidence="2 3" key="1">
    <citation type="submission" date="2014-02" db="EMBL/GenBank/DDBJ databases">
        <title>The Genome Sequence of Trichophyton interdigitale MR816.</title>
        <authorList>
            <consortium name="The Broad Institute Genomics Platform"/>
            <person name="Cuomo C.A."/>
            <person name="White T.C."/>
            <person name="Graser Y."/>
            <person name="Martinez-Rossi N."/>
            <person name="Heitman J."/>
            <person name="Young S.K."/>
            <person name="Zeng Q."/>
            <person name="Gargeya S."/>
            <person name="Abouelleil A."/>
            <person name="Alvarado L."/>
            <person name="Chapman S.B."/>
            <person name="Gainer-Dewar J."/>
            <person name="Goldberg J."/>
            <person name="Griggs A."/>
            <person name="Gujja S."/>
            <person name="Hansen M."/>
            <person name="Howarth C."/>
            <person name="Imamovic A."/>
            <person name="Larimer J."/>
            <person name="Martinez D."/>
            <person name="Murphy C."/>
            <person name="Pearson M.D."/>
            <person name="Persinoti G."/>
            <person name="Poon T."/>
            <person name="Priest M."/>
            <person name="Roberts A.D."/>
            <person name="Saif S."/>
            <person name="Shea T.D."/>
            <person name="Sykes S.N."/>
            <person name="Wortman J."/>
            <person name="Nusbaum C."/>
            <person name="Birren B."/>
        </authorList>
    </citation>
    <scope>NUCLEOTIDE SEQUENCE [LARGE SCALE GENOMIC DNA]</scope>
    <source>
        <strain evidence="2 3">MR816</strain>
    </source>
</reference>
<accession>A0A059JDI1</accession>
<dbReference type="Proteomes" id="UP000024533">
    <property type="component" value="Unassembled WGS sequence"/>
</dbReference>
<keyword evidence="3" id="KW-1185">Reference proteome</keyword>
<proteinExistence type="predicted"/>
<dbReference type="EMBL" id="AOKY01000166">
    <property type="protein sequence ID" value="KDB25956.1"/>
    <property type="molecule type" value="Genomic_DNA"/>
</dbReference>
<organism evidence="2 3">
    <name type="scientific">Trichophyton interdigitale (strain MR816)</name>
    <dbReference type="NCBI Taxonomy" id="1215338"/>
    <lineage>
        <taxon>Eukaryota</taxon>
        <taxon>Fungi</taxon>
        <taxon>Dikarya</taxon>
        <taxon>Ascomycota</taxon>
        <taxon>Pezizomycotina</taxon>
        <taxon>Eurotiomycetes</taxon>
        <taxon>Eurotiomycetidae</taxon>
        <taxon>Onygenales</taxon>
        <taxon>Arthrodermataceae</taxon>
        <taxon>Trichophyton</taxon>
    </lineage>
</organism>
<comment type="caution">
    <text evidence="2">The sequence shown here is derived from an EMBL/GenBank/DDBJ whole genome shotgun (WGS) entry which is preliminary data.</text>
</comment>
<feature type="non-terminal residue" evidence="2">
    <location>
        <position position="1"/>
    </location>
</feature>
<gene>
    <name evidence="2" type="ORF">H109_02247</name>
</gene>
<dbReference type="AlphaFoldDB" id="A0A059JDI1"/>
<evidence type="ECO:0000313" key="2">
    <source>
        <dbReference type="EMBL" id="KDB25956.1"/>
    </source>
</evidence>
<evidence type="ECO:0000256" key="1">
    <source>
        <dbReference type="SAM" id="MobiDB-lite"/>
    </source>
</evidence>
<protein>
    <submittedName>
        <fullName evidence="2">Uncharacterized protein</fullName>
    </submittedName>
</protein>